<sequence length="182" mass="18938">MSTRHRFGAIIGAGVLAASLAACGGGTPGAAVIVDGHAISEAALQTTFEQVSPIFSGVDLPNLITVLVQQPAYTAVTAGLGEAYSDQQLTELYRQTAEATEGMDPDVELTPESLAVLRFSLAASALQQASAQQQATLVTDLQEELDGLEVKVNPRYGQFDATGAVVQGTYSWIVPTQTDTAP</sequence>
<accession>A0A7X6QXK4</accession>
<dbReference type="RefSeq" id="WP_168628348.1">
    <property type="nucleotide sequence ID" value="NZ_BONL01000003.1"/>
</dbReference>
<dbReference type="AlphaFoldDB" id="A0A7X6QXK4"/>
<dbReference type="Proteomes" id="UP000581206">
    <property type="component" value="Unassembled WGS sequence"/>
</dbReference>
<comment type="caution">
    <text evidence="2">The sequence shown here is derived from an EMBL/GenBank/DDBJ whole genome shotgun (WGS) entry which is preliminary data.</text>
</comment>
<reference evidence="2 3" key="1">
    <citation type="submission" date="2020-04" db="EMBL/GenBank/DDBJ databases">
        <title>MicrobeNet Type strains.</title>
        <authorList>
            <person name="Nicholson A.C."/>
        </authorList>
    </citation>
    <scope>NUCLEOTIDE SEQUENCE [LARGE SCALE GENOMIC DNA]</scope>
    <source>
        <strain evidence="2 3">ATCC BAA-788</strain>
    </source>
</reference>
<name>A0A7X6QXK4_9CELL</name>
<organism evidence="2 3">
    <name type="scientific">Cellulomonas denverensis</name>
    <dbReference type="NCBI Taxonomy" id="264297"/>
    <lineage>
        <taxon>Bacteria</taxon>
        <taxon>Bacillati</taxon>
        <taxon>Actinomycetota</taxon>
        <taxon>Actinomycetes</taxon>
        <taxon>Micrococcales</taxon>
        <taxon>Cellulomonadaceae</taxon>
        <taxon>Cellulomonas</taxon>
    </lineage>
</organism>
<dbReference type="EMBL" id="JAAXOX010000001">
    <property type="protein sequence ID" value="NKY21232.1"/>
    <property type="molecule type" value="Genomic_DNA"/>
</dbReference>
<keyword evidence="3" id="KW-1185">Reference proteome</keyword>
<feature type="chain" id="PRO_5039019163" description="Lipoprotein" evidence="1">
    <location>
        <begin position="25"/>
        <end position="182"/>
    </location>
</feature>
<keyword evidence="1" id="KW-0732">Signal</keyword>
<evidence type="ECO:0008006" key="4">
    <source>
        <dbReference type="Google" id="ProtNLM"/>
    </source>
</evidence>
<protein>
    <recommendedName>
        <fullName evidence="4">Lipoprotein</fullName>
    </recommendedName>
</protein>
<evidence type="ECO:0000313" key="3">
    <source>
        <dbReference type="Proteomes" id="UP000581206"/>
    </source>
</evidence>
<gene>
    <name evidence="2" type="ORF">HGA03_00960</name>
</gene>
<proteinExistence type="predicted"/>
<evidence type="ECO:0000313" key="2">
    <source>
        <dbReference type="EMBL" id="NKY21232.1"/>
    </source>
</evidence>
<dbReference type="PROSITE" id="PS51257">
    <property type="entry name" value="PROKAR_LIPOPROTEIN"/>
    <property type="match status" value="1"/>
</dbReference>
<feature type="signal peptide" evidence="1">
    <location>
        <begin position="1"/>
        <end position="24"/>
    </location>
</feature>
<evidence type="ECO:0000256" key="1">
    <source>
        <dbReference type="SAM" id="SignalP"/>
    </source>
</evidence>